<dbReference type="SMART" id="SM00460">
    <property type="entry name" value="TGc"/>
    <property type="match status" value="1"/>
</dbReference>
<dbReference type="InterPro" id="IPR038765">
    <property type="entry name" value="Papain-like_cys_pep_sf"/>
</dbReference>
<dbReference type="InterPro" id="IPR002931">
    <property type="entry name" value="Transglutaminase-like"/>
</dbReference>
<name>A0A7X0HC75_9BACT</name>
<dbReference type="Gene3D" id="3.10.620.30">
    <property type="match status" value="1"/>
</dbReference>
<dbReference type="Pfam" id="PF08379">
    <property type="entry name" value="Bact_transglu_N"/>
    <property type="match status" value="1"/>
</dbReference>
<proteinExistence type="predicted"/>
<keyword evidence="3" id="KW-1185">Reference proteome</keyword>
<dbReference type="PANTHER" id="PTHR33490">
    <property type="entry name" value="BLR5614 PROTEIN-RELATED"/>
    <property type="match status" value="1"/>
</dbReference>
<dbReference type="Proteomes" id="UP000541810">
    <property type="component" value="Unassembled WGS sequence"/>
</dbReference>
<keyword evidence="2" id="KW-0378">Hydrolase</keyword>
<dbReference type="Pfam" id="PF01841">
    <property type="entry name" value="Transglut_core"/>
    <property type="match status" value="1"/>
</dbReference>
<comment type="caution">
    <text evidence="2">The sequence shown here is derived from an EMBL/GenBank/DDBJ whole genome shotgun (WGS) entry which is preliminary data.</text>
</comment>
<dbReference type="GO" id="GO:0006508">
    <property type="term" value="P:proteolysis"/>
    <property type="evidence" value="ECO:0007669"/>
    <property type="project" value="UniProtKB-KW"/>
</dbReference>
<reference evidence="2 3" key="1">
    <citation type="submission" date="2020-08" db="EMBL/GenBank/DDBJ databases">
        <title>Genomic Encyclopedia of Type Strains, Phase IV (KMG-IV): sequencing the most valuable type-strain genomes for metagenomic binning, comparative biology and taxonomic classification.</title>
        <authorList>
            <person name="Goeker M."/>
        </authorList>
    </citation>
    <scope>NUCLEOTIDE SEQUENCE [LARGE SCALE GENOMIC DNA]</scope>
    <source>
        <strain evidence="2 3">DSM 103725</strain>
    </source>
</reference>
<evidence type="ECO:0000313" key="2">
    <source>
        <dbReference type="EMBL" id="MBB6431739.1"/>
    </source>
</evidence>
<protein>
    <submittedName>
        <fullName evidence="2">Transglutaminase-like putative cysteine protease</fullName>
    </submittedName>
</protein>
<feature type="domain" description="Transglutaminase-like" evidence="1">
    <location>
        <begin position="177"/>
        <end position="247"/>
    </location>
</feature>
<dbReference type="SUPFAM" id="SSF54001">
    <property type="entry name" value="Cysteine proteinases"/>
    <property type="match status" value="1"/>
</dbReference>
<keyword evidence="2" id="KW-0645">Protease</keyword>
<dbReference type="GO" id="GO:0008233">
    <property type="term" value="F:peptidase activity"/>
    <property type="evidence" value="ECO:0007669"/>
    <property type="project" value="UniProtKB-KW"/>
</dbReference>
<dbReference type="AlphaFoldDB" id="A0A7X0HC75"/>
<dbReference type="InterPro" id="IPR013589">
    <property type="entry name" value="Bac_transglu_N"/>
</dbReference>
<dbReference type="PANTHER" id="PTHR33490:SF7">
    <property type="entry name" value="BLR2979 PROTEIN"/>
    <property type="match status" value="1"/>
</dbReference>
<sequence>MKYRIKHETEYSYASSVGVGHNQVFLRPRDLPGQQKCLGNLIDFEPVPANSNVRHDYFGNQTTLFTIQESHTHMSVVSVSEVEVTPAGPPIPGMSPPWEQVRDQVRWDTSAAGLEMLQFIYDSTLIRALPELTEYAKESFTEGRPIFDAALELTHRIFTDFKYDPTTTTVSTPVDEVFAQRSGVCQDFSHMQIAMLRGLGLPARYVSGYLRTFHKEEDPKLIGADASHAWLAVGDGQGNWTDFDPTNDQIPSEHHITLAWGRDYADVSPVRGVIIGGGDQTIDVRVRVTPI</sequence>
<organism evidence="2 3">
    <name type="scientific">Algisphaera agarilytica</name>
    <dbReference type="NCBI Taxonomy" id="1385975"/>
    <lineage>
        <taxon>Bacteria</taxon>
        <taxon>Pseudomonadati</taxon>
        <taxon>Planctomycetota</taxon>
        <taxon>Phycisphaerae</taxon>
        <taxon>Phycisphaerales</taxon>
        <taxon>Phycisphaeraceae</taxon>
        <taxon>Algisphaera</taxon>
    </lineage>
</organism>
<evidence type="ECO:0000313" key="3">
    <source>
        <dbReference type="Proteomes" id="UP000541810"/>
    </source>
</evidence>
<dbReference type="RefSeq" id="WP_184679328.1">
    <property type="nucleotide sequence ID" value="NZ_JACHGY010000002.1"/>
</dbReference>
<accession>A0A7X0HC75</accession>
<gene>
    <name evidence="2" type="ORF">HNQ40_003622</name>
</gene>
<dbReference type="EMBL" id="JACHGY010000002">
    <property type="protein sequence ID" value="MBB6431739.1"/>
    <property type="molecule type" value="Genomic_DNA"/>
</dbReference>
<evidence type="ECO:0000259" key="1">
    <source>
        <dbReference type="SMART" id="SM00460"/>
    </source>
</evidence>